<gene>
    <name evidence="1" type="ORF">UY55_C0002G0120</name>
</gene>
<protein>
    <submittedName>
        <fullName evidence="1">Uncharacterized protein</fullName>
    </submittedName>
</protein>
<evidence type="ECO:0000313" key="2">
    <source>
        <dbReference type="Proteomes" id="UP000034224"/>
    </source>
</evidence>
<organism evidence="1 2">
    <name type="scientific">Candidatus Jorgensenbacteria bacterium GW2011_GWB1_50_10</name>
    <dbReference type="NCBI Taxonomy" id="1618665"/>
    <lineage>
        <taxon>Bacteria</taxon>
        <taxon>Candidatus Joergenseniibacteriota</taxon>
    </lineage>
</organism>
<comment type="caution">
    <text evidence="1">The sequence shown here is derived from an EMBL/GenBank/DDBJ whole genome shotgun (WGS) entry which is preliminary data.</text>
</comment>
<reference evidence="1 2" key="1">
    <citation type="journal article" date="2015" name="Nature">
        <title>rRNA introns, odd ribosomes, and small enigmatic genomes across a large radiation of phyla.</title>
        <authorList>
            <person name="Brown C.T."/>
            <person name="Hug L.A."/>
            <person name="Thomas B.C."/>
            <person name="Sharon I."/>
            <person name="Castelle C.J."/>
            <person name="Singh A."/>
            <person name="Wilkins M.J."/>
            <person name="Williams K.H."/>
            <person name="Banfield J.F."/>
        </authorList>
    </citation>
    <scope>NUCLEOTIDE SEQUENCE [LARGE SCALE GENOMIC DNA]</scope>
</reference>
<dbReference type="EMBL" id="LCQK01000002">
    <property type="protein sequence ID" value="KKW15062.1"/>
    <property type="molecule type" value="Genomic_DNA"/>
</dbReference>
<proteinExistence type="predicted"/>
<sequence>MARRLEGRTFCECHNNGVTALAMEEAVAELDRLFEIGAAISTLGQIGHDERTAVNRALDRLRLPIFTFAREERVRDEPWFTGDFRLYQVLCDYVRDAGGSQWPGHFYVPFSNGIEMGHRGLQAMCDELQFVTTRQQFRDVFGISYDELVERVLEAEQGRGAP</sequence>
<accession>A0A0G1YJA5</accession>
<dbReference type="AlphaFoldDB" id="A0A0G1YJA5"/>
<name>A0A0G1YJA5_9BACT</name>
<evidence type="ECO:0000313" key="1">
    <source>
        <dbReference type="EMBL" id="KKW15062.1"/>
    </source>
</evidence>
<dbReference type="Proteomes" id="UP000034224">
    <property type="component" value="Unassembled WGS sequence"/>
</dbReference>
<dbReference type="STRING" id="1618665.UY55_C0002G0120"/>